<reference evidence="4" key="1">
    <citation type="submission" date="2021-04" db="EMBL/GenBank/DDBJ databases">
        <title>Genome sequence of Woronichinia naegeliana from Washington state freshwater lake bloom.</title>
        <authorList>
            <person name="Dreher T.W."/>
        </authorList>
    </citation>
    <scope>NUCLEOTIDE SEQUENCE</scope>
    <source>
        <strain evidence="4">WA131</strain>
    </source>
</reference>
<dbReference type="Pfam" id="PF01408">
    <property type="entry name" value="GFO_IDH_MocA"/>
    <property type="match status" value="1"/>
</dbReference>
<dbReference type="Gene3D" id="3.40.50.720">
    <property type="entry name" value="NAD(P)-binding Rossmann-like Domain"/>
    <property type="match status" value="1"/>
</dbReference>
<feature type="domain" description="Gfo/Idh/MocA-like oxidoreductase N-terminal" evidence="2">
    <location>
        <begin position="9"/>
        <end position="125"/>
    </location>
</feature>
<dbReference type="Gene3D" id="3.30.360.10">
    <property type="entry name" value="Dihydrodipicolinate Reductase, domain 2"/>
    <property type="match status" value="1"/>
</dbReference>
<dbReference type="GO" id="GO:0000166">
    <property type="term" value="F:nucleotide binding"/>
    <property type="evidence" value="ECO:0007669"/>
    <property type="project" value="InterPro"/>
</dbReference>
<dbReference type="PANTHER" id="PTHR43818:SF11">
    <property type="entry name" value="BCDNA.GH03377"/>
    <property type="match status" value="1"/>
</dbReference>
<evidence type="ECO:0000259" key="2">
    <source>
        <dbReference type="Pfam" id="PF01408"/>
    </source>
</evidence>
<dbReference type="SUPFAM" id="SSF51735">
    <property type="entry name" value="NAD(P)-binding Rossmann-fold domains"/>
    <property type="match status" value="1"/>
</dbReference>
<evidence type="ECO:0000256" key="1">
    <source>
        <dbReference type="ARBA" id="ARBA00023002"/>
    </source>
</evidence>
<dbReference type="PANTHER" id="PTHR43818">
    <property type="entry name" value="BCDNA.GH03377"/>
    <property type="match status" value="1"/>
</dbReference>
<keyword evidence="1" id="KW-0560">Oxidoreductase</keyword>
<dbReference type="InterPro" id="IPR036291">
    <property type="entry name" value="NAD(P)-bd_dom_sf"/>
</dbReference>
<evidence type="ECO:0000313" key="4">
    <source>
        <dbReference type="EMBL" id="UXE62065.1"/>
    </source>
</evidence>
<evidence type="ECO:0000259" key="3">
    <source>
        <dbReference type="Pfam" id="PF22725"/>
    </source>
</evidence>
<dbReference type="Proteomes" id="UP001065613">
    <property type="component" value="Chromosome"/>
</dbReference>
<dbReference type="InterPro" id="IPR000683">
    <property type="entry name" value="Gfo/Idh/MocA-like_OxRdtase_N"/>
</dbReference>
<sequence>MGKHNFSRFGVAVVGTGFGQAIHIPGFQHHPRTEVVAVYHRDLPNAQAIAADHQIPQADDQLEKILARPEVQGVSLSTPPFLHYDMAKKILQAGKHLLLEKPMTLKATETRELYHLAQTHHLTAIADFEFRTVPAWRLLAEYLQQDYVGKIRFIKVDWLVTSRANPERSWNWYARADQGGGVLGAIGSHVFDYLHWLFGPIHKLCGQLSCAIVERPDPQDNNRLKPVTADDTCLILLELADGTSCQVSLSSVQGKRILSE</sequence>
<dbReference type="EMBL" id="CP073041">
    <property type="protein sequence ID" value="UXE62065.1"/>
    <property type="molecule type" value="Genomic_DNA"/>
</dbReference>
<organism evidence="4">
    <name type="scientific">Woronichinia naegeliana WA131</name>
    <dbReference type="NCBI Taxonomy" id="2824559"/>
    <lineage>
        <taxon>Bacteria</taxon>
        <taxon>Bacillati</taxon>
        <taxon>Cyanobacteriota</taxon>
        <taxon>Cyanophyceae</taxon>
        <taxon>Synechococcales</taxon>
        <taxon>Coelosphaeriaceae</taxon>
        <taxon>Woronichinia</taxon>
    </lineage>
</organism>
<dbReference type="Pfam" id="PF22725">
    <property type="entry name" value="GFO_IDH_MocA_C3"/>
    <property type="match status" value="1"/>
</dbReference>
<protein>
    <submittedName>
        <fullName evidence="4">Gfo/Idh/MocA family oxidoreductase</fullName>
    </submittedName>
</protein>
<dbReference type="GO" id="GO:0016491">
    <property type="term" value="F:oxidoreductase activity"/>
    <property type="evidence" value="ECO:0007669"/>
    <property type="project" value="UniProtKB-KW"/>
</dbReference>
<dbReference type="InterPro" id="IPR050463">
    <property type="entry name" value="Gfo/Idh/MocA_oxidrdct_glycsds"/>
</dbReference>
<dbReference type="InterPro" id="IPR055170">
    <property type="entry name" value="GFO_IDH_MocA-like_dom"/>
</dbReference>
<accession>A0A977PY27</accession>
<feature type="domain" description="GFO/IDH/MocA-like oxidoreductase" evidence="3">
    <location>
        <begin position="137"/>
        <end position="253"/>
    </location>
</feature>
<dbReference type="AlphaFoldDB" id="A0A977PY27"/>
<proteinExistence type="predicted"/>
<dbReference type="KEGG" id="wna:KA717_04105"/>
<name>A0A977PY27_9CYAN</name>
<dbReference type="SUPFAM" id="SSF55347">
    <property type="entry name" value="Glyceraldehyde-3-phosphate dehydrogenase-like, C-terminal domain"/>
    <property type="match status" value="1"/>
</dbReference>
<gene>
    <name evidence="4" type="ORF">KA717_04105</name>
</gene>